<comment type="caution">
    <text evidence="2">The sequence shown here is derived from an EMBL/GenBank/DDBJ whole genome shotgun (WGS) entry which is preliminary data.</text>
</comment>
<dbReference type="Pfam" id="PF01423">
    <property type="entry name" value="LSM"/>
    <property type="match status" value="1"/>
</dbReference>
<dbReference type="EMBL" id="VDLU01000002">
    <property type="protein sequence ID" value="TNJ28393.1"/>
    <property type="molecule type" value="Genomic_DNA"/>
</dbReference>
<dbReference type="AlphaFoldDB" id="A0A4Z1T370"/>
<dbReference type="SUPFAM" id="SSF50182">
    <property type="entry name" value="Sm-like ribonucleoproteins"/>
    <property type="match status" value="1"/>
</dbReference>
<reference evidence="2 3" key="1">
    <citation type="submission" date="2019-05" db="EMBL/GenBank/DDBJ databases">
        <title>The compact genome of Giardia muris reveals important steps in the evolution of intestinal protozoan parasites.</title>
        <authorList>
            <person name="Xu F."/>
            <person name="Jimenez-Gonzalez A."/>
            <person name="Einarsson E."/>
            <person name="Astvaldsson A."/>
            <person name="Peirasmaki D."/>
            <person name="Eckmann L."/>
            <person name="Andersson J.O."/>
            <person name="Svard S.G."/>
            <person name="Jerlstrom-Hultqvist J."/>
        </authorList>
    </citation>
    <scope>NUCLEOTIDE SEQUENCE [LARGE SCALE GENOMIC DNA]</scope>
    <source>
        <strain evidence="2 3">Roberts-Thomson</strain>
    </source>
</reference>
<organism evidence="2 3">
    <name type="scientific">Giardia muris</name>
    <dbReference type="NCBI Taxonomy" id="5742"/>
    <lineage>
        <taxon>Eukaryota</taxon>
        <taxon>Metamonada</taxon>
        <taxon>Diplomonadida</taxon>
        <taxon>Hexamitidae</taxon>
        <taxon>Giardiinae</taxon>
        <taxon>Giardia</taxon>
    </lineage>
</organism>
<dbReference type="Proteomes" id="UP000315496">
    <property type="component" value="Chromosome 2"/>
</dbReference>
<dbReference type="OrthoDB" id="3238794at2759"/>
<dbReference type="CDD" id="cd00600">
    <property type="entry name" value="Sm_like"/>
    <property type="match status" value="1"/>
</dbReference>
<accession>A0A4Z1T370</accession>
<evidence type="ECO:0000313" key="3">
    <source>
        <dbReference type="Proteomes" id="UP000315496"/>
    </source>
</evidence>
<evidence type="ECO:0000313" key="2">
    <source>
        <dbReference type="EMBL" id="TNJ28393.1"/>
    </source>
</evidence>
<dbReference type="Gene3D" id="2.30.30.100">
    <property type="match status" value="1"/>
</dbReference>
<protein>
    <recommendedName>
        <fullName evidence="1">Sm domain-containing protein</fullName>
    </recommendedName>
</protein>
<dbReference type="InterPro" id="IPR001163">
    <property type="entry name" value="Sm_dom_euk/arc"/>
</dbReference>
<name>A0A4Z1T370_GIAMU</name>
<dbReference type="VEuPathDB" id="GiardiaDB:GMRT_12525"/>
<feature type="domain" description="Sm" evidence="1">
    <location>
        <begin position="4"/>
        <end position="69"/>
    </location>
</feature>
<keyword evidence="3" id="KW-1185">Reference proteome</keyword>
<evidence type="ECO:0000259" key="1">
    <source>
        <dbReference type="Pfam" id="PF01423"/>
    </source>
</evidence>
<dbReference type="InterPro" id="IPR010920">
    <property type="entry name" value="LSM_dom_sf"/>
</dbReference>
<proteinExistence type="predicted"/>
<sequence length="72" mass="7959">MSKDWLGQELRITTRDACVFVGHLSALEADGSAVLETVTQTIQDGPTDAISTVRRPHIYIKGEDISMVETRK</sequence>
<gene>
    <name evidence="2" type="ORF">GMRT_12525</name>
</gene>